<dbReference type="AlphaFoldDB" id="A0A0E9SE87"/>
<proteinExistence type="predicted"/>
<sequence length="21" mass="2211">MQTGKVQSDMCALTAAIELLS</sequence>
<organism evidence="1">
    <name type="scientific">Anguilla anguilla</name>
    <name type="common">European freshwater eel</name>
    <name type="synonym">Muraena anguilla</name>
    <dbReference type="NCBI Taxonomy" id="7936"/>
    <lineage>
        <taxon>Eukaryota</taxon>
        <taxon>Metazoa</taxon>
        <taxon>Chordata</taxon>
        <taxon>Craniata</taxon>
        <taxon>Vertebrata</taxon>
        <taxon>Euteleostomi</taxon>
        <taxon>Actinopterygii</taxon>
        <taxon>Neopterygii</taxon>
        <taxon>Teleostei</taxon>
        <taxon>Anguilliformes</taxon>
        <taxon>Anguillidae</taxon>
        <taxon>Anguilla</taxon>
    </lineage>
</organism>
<accession>A0A0E9SE87</accession>
<reference evidence="1" key="1">
    <citation type="submission" date="2014-11" db="EMBL/GenBank/DDBJ databases">
        <authorList>
            <person name="Amaro Gonzalez C."/>
        </authorList>
    </citation>
    <scope>NUCLEOTIDE SEQUENCE</scope>
</reference>
<evidence type="ECO:0000313" key="1">
    <source>
        <dbReference type="EMBL" id="JAH39606.1"/>
    </source>
</evidence>
<reference evidence="1" key="2">
    <citation type="journal article" date="2015" name="Fish Shellfish Immunol.">
        <title>Early steps in the European eel (Anguilla anguilla)-Vibrio vulnificus interaction in the gills: Role of the RtxA13 toxin.</title>
        <authorList>
            <person name="Callol A."/>
            <person name="Pajuelo D."/>
            <person name="Ebbesson L."/>
            <person name="Teles M."/>
            <person name="MacKenzie S."/>
            <person name="Amaro C."/>
        </authorList>
    </citation>
    <scope>NUCLEOTIDE SEQUENCE</scope>
</reference>
<protein>
    <submittedName>
        <fullName evidence="1">Uncharacterized protein</fullName>
    </submittedName>
</protein>
<name>A0A0E9SE87_ANGAN</name>
<dbReference type="EMBL" id="GBXM01068971">
    <property type="protein sequence ID" value="JAH39606.1"/>
    <property type="molecule type" value="Transcribed_RNA"/>
</dbReference>